<keyword evidence="1" id="KW-0677">Repeat</keyword>
<feature type="domain" description="U-box" evidence="4">
    <location>
        <begin position="579"/>
        <end position="653"/>
    </location>
</feature>
<evidence type="ECO:0000313" key="5">
    <source>
        <dbReference type="EMBL" id="WIA10978.1"/>
    </source>
</evidence>
<dbReference type="InterPro" id="IPR003613">
    <property type="entry name" value="Ubox_domain"/>
</dbReference>
<dbReference type="SMART" id="SM00248">
    <property type="entry name" value="ANK"/>
    <property type="match status" value="7"/>
</dbReference>
<keyword evidence="6" id="KW-1185">Reference proteome</keyword>
<dbReference type="Pfam" id="PF04564">
    <property type="entry name" value="U-box"/>
    <property type="match status" value="1"/>
</dbReference>
<feature type="repeat" description="ANK" evidence="3">
    <location>
        <begin position="263"/>
        <end position="295"/>
    </location>
</feature>
<name>A0ABY8TPD2_TETOB</name>
<dbReference type="InterPro" id="IPR011044">
    <property type="entry name" value="Quino_amine_DH_bsu"/>
</dbReference>
<feature type="repeat" description="ANK" evidence="3">
    <location>
        <begin position="330"/>
        <end position="362"/>
    </location>
</feature>
<evidence type="ECO:0000256" key="3">
    <source>
        <dbReference type="PROSITE-ProRule" id="PRU00023"/>
    </source>
</evidence>
<dbReference type="SUPFAM" id="SSF48403">
    <property type="entry name" value="Ankyrin repeat"/>
    <property type="match status" value="1"/>
</dbReference>
<dbReference type="SUPFAM" id="SSF57850">
    <property type="entry name" value="RING/U-box"/>
    <property type="match status" value="1"/>
</dbReference>
<dbReference type="InterPro" id="IPR002110">
    <property type="entry name" value="Ankyrin_rpt"/>
</dbReference>
<evidence type="ECO:0000256" key="2">
    <source>
        <dbReference type="ARBA" id="ARBA00023043"/>
    </source>
</evidence>
<dbReference type="CDD" id="cd16655">
    <property type="entry name" value="RING-Ubox_WDSUB1-like"/>
    <property type="match status" value="1"/>
</dbReference>
<dbReference type="PANTHER" id="PTHR24123:SF33">
    <property type="entry name" value="PROTEIN HOS4"/>
    <property type="match status" value="1"/>
</dbReference>
<dbReference type="EMBL" id="CP126209">
    <property type="protein sequence ID" value="WIA10978.1"/>
    <property type="molecule type" value="Genomic_DNA"/>
</dbReference>
<dbReference type="InterPro" id="IPR036770">
    <property type="entry name" value="Ankyrin_rpt-contain_sf"/>
</dbReference>
<dbReference type="SMART" id="SM00504">
    <property type="entry name" value="Ubox"/>
    <property type="match status" value="1"/>
</dbReference>
<dbReference type="PANTHER" id="PTHR24123">
    <property type="entry name" value="ANKYRIN REPEAT-CONTAINING"/>
    <property type="match status" value="1"/>
</dbReference>
<evidence type="ECO:0000256" key="1">
    <source>
        <dbReference type="ARBA" id="ARBA00022737"/>
    </source>
</evidence>
<proteinExistence type="predicted"/>
<reference evidence="5 6" key="1">
    <citation type="submission" date="2023-05" db="EMBL/GenBank/DDBJ databases">
        <title>A 100% complete, gapless, phased diploid assembly of the Scenedesmus obliquus UTEX 3031 genome.</title>
        <authorList>
            <person name="Biondi T.C."/>
            <person name="Hanschen E.R."/>
            <person name="Kwon T."/>
            <person name="Eng W."/>
            <person name="Kruse C.P.S."/>
            <person name="Koehler S.I."/>
            <person name="Kunde Y."/>
            <person name="Gleasner C.D."/>
            <person name="You Mak K.T."/>
            <person name="Polle J."/>
            <person name="Hovde B.T."/>
            <person name="Starkenburg S.R."/>
        </authorList>
    </citation>
    <scope>NUCLEOTIDE SEQUENCE [LARGE SCALE GENOMIC DNA]</scope>
    <source>
        <strain evidence="5 6">DOE0152z</strain>
    </source>
</reference>
<dbReference type="Pfam" id="PF00023">
    <property type="entry name" value="Ank"/>
    <property type="match status" value="1"/>
</dbReference>
<accession>A0ABY8TPD2</accession>
<dbReference type="PROSITE" id="PS50088">
    <property type="entry name" value="ANK_REPEAT"/>
    <property type="match status" value="6"/>
</dbReference>
<dbReference type="PRINTS" id="PR01415">
    <property type="entry name" value="ANKYRIN"/>
</dbReference>
<sequence>MAPGGGSSKLRKVSLVCPASPAYIQLPAAAGTVRGLASQQEAGLGSSYGSQLMAVATERAGLQLVSMASNNTVQSVPVPGPVWSVAWSPRHEHQLLMGLDKGRLAVADLRKSGTEMLLYISSGSSSSSADGARPQQPLHSLIALHSWQLDALLQAQQGGGAGSKWQGARPEAIVACAGGVFSWGRDCPGSCFGELLPSSWHGGTCEGVALAADGSSLAASFRSPLSYNIAAGTPNNVVGLFELGDLQKIQAVLGEVDDPVYKDGKRPLHLAAIYGHTHIAQWLLSEGASVDAVDQGNHTPLHLASKYGHTQLLQLLLQHGAGVNAANRIYKMTPLHMAAKEGQRGSAEALVAAGADVTAEAKDGVQPLHICAEKGHREVAAVLITAGAAPNTKDAIGFTPLHLSIEHKNDSMLALLLKLGADPDIPNKNGWTPLHVAASNGSTAATRTLLEYGANVEATNSEGKTPLNLAVEAKHAAVVPLLNPAAAAALACPSLLASAAAAGAAADAPDGPLGPVRLPGEELRSIDSLLGGLGLKDSTGAACPFCCSLGAGTAAAGSSAAASNAAAAAAAPGSSSSSGVPSLFLCPLSQKVLTDPVVACDGFTYDRRAIQEWFESGQRASPLTKQALRSTATLPNHVVRCAVSEWMEWREKRGAQLQKQQQQQRRQ</sequence>
<evidence type="ECO:0000259" key="4">
    <source>
        <dbReference type="PROSITE" id="PS51698"/>
    </source>
</evidence>
<dbReference type="Proteomes" id="UP001244341">
    <property type="component" value="Chromosome 2b"/>
</dbReference>
<keyword evidence="2 3" id="KW-0040">ANK repeat</keyword>
<dbReference type="InterPro" id="IPR051165">
    <property type="entry name" value="Multifunctional_ANK_Repeat"/>
</dbReference>
<dbReference type="Pfam" id="PF12796">
    <property type="entry name" value="Ank_2"/>
    <property type="match status" value="2"/>
</dbReference>
<evidence type="ECO:0000313" key="6">
    <source>
        <dbReference type="Proteomes" id="UP001244341"/>
    </source>
</evidence>
<protein>
    <recommendedName>
        <fullName evidence="4">U-box domain-containing protein</fullName>
    </recommendedName>
</protein>
<feature type="repeat" description="ANK" evidence="3">
    <location>
        <begin position="429"/>
        <end position="461"/>
    </location>
</feature>
<dbReference type="Gene3D" id="1.25.40.20">
    <property type="entry name" value="Ankyrin repeat-containing domain"/>
    <property type="match status" value="4"/>
</dbReference>
<dbReference type="PROSITE" id="PS50297">
    <property type="entry name" value="ANK_REP_REGION"/>
    <property type="match status" value="6"/>
</dbReference>
<gene>
    <name evidence="5" type="ORF">OEZ85_011137</name>
</gene>
<feature type="repeat" description="ANK" evidence="3">
    <location>
        <begin position="396"/>
        <end position="428"/>
    </location>
</feature>
<organism evidence="5 6">
    <name type="scientific">Tetradesmus obliquus</name>
    <name type="common">Green alga</name>
    <name type="synonym">Acutodesmus obliquus</name>
    <dbReference type="NCBI Taxonomy" id="3088"/>
    <lineage>
        <taxon>Eukaryota</taxon>
        <taxon>Viridiplantae</taxon>
        <taxon>Chlorophyta</taxon>
        <taxon>core chlorophytes</taxon>
        <taxon>Chlorophyceae</taxon>
        <taxon>CS clade</taxon>
        <taxon>Sphaeropleales</taxon>
        <taxon>Scenedesmaceae</taxon>
        <taxon>Tetradesmus</taxon>
    </lineage>
</organism>
<feature type="repeat" description="ANK" evidence="3">
    <location>
        <begin position="296"/>
        <end position="328"/>
    </location>
</feature>
<dbReference type="PROSITE" id="PS51698">
    <property type="entry name" value="U_BOX"/>
    <property type="match status" value="1"/>
</dbReference>
<dbReference type="SUPFAM" id="SSF50969">
    <property type="entry name" value="YVTN repeat-like/Quinoprotein amine dehydrogenase"/>
    <property type="match status" value="1"/>
</dbReference>
<dbReference type="Gene3D" id="3.30.40.10">
    <property type="entry name" value="Zinc/RING finger domain, C3HC4 (zinc finger)"/>
    <property type="match status" value="1"/>
</dbReference>
<feature type="repeat" description="ANK" evidence="3">
    <location>
        <begin position="363"/>
        <end position="395"/>
    </location>
</feature>
<dbReference type="InterPro" id="IPR013083">
    <property type="entry name" value="Znf_RING/FYVE/PHD"/>
</dbReference>